<dbReference type="GO" id="GO:0046872">
    <property type="term" value="F:metal ion binding"/>
    <property type="evidence" value="ECO:0007669"/>
    <property type="project" value="UniProtKB-KW"/>
</dbReference>
<evidence type="ECO:0000313" key="6">
    <source>
        <dbReference type="Proteomes" id="UP000000267"/>
    </source>
</evidence>
<dbReference type="SMART" id="SM01117">
    <property type="entry name" value="Cyt-b5"/>
    <property type="match status" value="1"/>
</dbReference>
<sequence length="217" mass="24281">MSIERGKDRYQDYIKVEQIMSSSGDRLRGSYPLASGFKVPQSRGISEPITRSMLKVNDTPVQAGCSTIGAGGYRNKVSLEPGHSALDWNDLCESSGVKGEMVSGLSKHLSDPNDELFMINHGNSLRQLSEGVPTFKLMPPLMITKKMVAKHKDIDDCWCIIRGKVYSISNYFKFHPGGDKILINQCSGRDCTKAFDQYHRWVNVERLLETCFVGNLI</sequence>
<dbReference type="STRING" id="436907.A7TS58"/>
<dbReference type="GO" id="GO:0005737">
    <property type="term" value="C:cytoplasm"/>
    <property type="evidence" value="ECO:0007669"/>
    <property type="project" value="TreeGrafter"/>
</dbReference>
<evidence type="ECO:0000259" key="4">
    <source>
        <dbReference type="PROSITE" id="PS50255"/>
    </source>
</evidence>
<evidence type="ECO:0000256" key="1">
    <source>
        <dbReference type="ARBA" id="ARBA00022617"/>
    </source>
</evidence>
<dbReference type="PANTHER" id="PTHR46237">
    <property type="entry name" value="CYTOCHROME B5 REDUCTASE 4 FAMILY MEMBER"/>
    <property type="match status" value="1"/>
</dbReference>
<dbReference type="InParanoid" id="A7TS58"/>
<dbReference type="SUPFAM" id="SSF55856">
    <property type="entry name" value="Cytochrome b5-like heme/steroid binding domain"/>
    <property type="match status" value="1"/>
</dbReference>
<dbReference type="GeneID" id="5542942"/>
<dbReference type="OMA" id="YCITDYL"/>
<dbReference type="eggNOG" id="KOG0536">
    <property type="taxonomic scope" value="Eukaryota"/>
</dbReference>
<keyword evidence="6" id="KW-1185">Reference proteome</keyword>
<dbReference type="GO" id="GO:0020037">
    <property type="term" value="F:heme binding"/>
    <property type="evidence" value="ECO:0007669"/>
    <property type="project" value="TreeGrafter"/>
</dbReference>
<dbReference type="OrthoDB" id="432299at2759"/>
<dbReference type="Proteomes" id="UP000000267">
    <property type="component" value="Unassembled WGS sequence"/>
</dbReference>
<dbReference type="GO" id="GO:0006974">
    <property type="term" value="P:DNA damage response"/>
    <property type="evidence" value="ECO:0007669"/>
    <property type="project" value="EnsemblFungi"/>
</dbReference>
<accession>A7TS58</accession>
<dbReference type="HOGENOM" id="CLU_046313_2_0_1"/>
<dbReference type="InterPro" id="IPR001199">
    <property type="entry name" value="Cyt_B5-like_heme/steroid-bd"/>
</dbReference>
<evidence type="ECO:0000256" key="2">
    <source>
        <dbReference type="ARBA" id="ARBA00022723"/>
    </source>
</evidence>
<evidence type="ECO:0000256" key="3">
    <source>
        <dbReference type="ARBA" id="ARBA00023004"/>
    </source>
</evidence>
<gene>
    <name evidence="5" type="ORF">Kpol_348p12</name>
</gene>
<dbReference type="Pfam" id="PF00173">
    <property type="entry name" value="Cyt-b5"/>
    <property type="match status" value="1"/>
</dbReference>
<feature type="domain" description="Cytochrome b5 heme-binding" evidence="4">
    <location>
        <begin position="140"/>
        <end position="217"/>
    </location>
</feature>
<dbReference type="RefSeq" id="XP_001642766.1">
    <property type="nucleotide sequence ID" value="XM_001642716.1"/>
</dbReference>
<dbReference type="InterPro" id="IPR036400">
    <property type="entry name" value="Cyt_B5-like_heme/steroid_sf"/>
</dbReference>
<reference evidence="5 6" key="1">
    <citation type="journal article" date="2007" name="Proc. Natl. Acad. Sci. U.S.A.">
        <title>Independent sorting-out of thousands of duplicated gene pairs in two yeast species descended from a whole-genome duplication.</title>
        <authorList>
            <person name="Scannell D.R."/>
            <person name="Frank A.C."/>
            <person name="Conant G.C."/>
            <person name="Byrne K.P."/>
            <person name="Woolfit M."/>
            <person name="Wolfe K.H."/>
        </authorList>
    </citation>
    <scope>NUCLEOTIDE SEQUENCE [LARGE SCALE GENOMIC DNA]</scope>
    <source>
        <strain evidence="6">ATCC 22028 / DSM 70294 / BCRC 21397 / CBS 2163 / NBRC 10782 / NRRL Y-8283 / UCD 57-17</strain>
    </source>
</reference>
<organism evidence="6">
    <name type="scientific">Vanderwaltozyma polyspora (strain ATCC 22028 / DSM 70294 / BCRC 21397 / CBS 2163 / NBRC 10782 / NRRL Y-8283 / UCD 57-17)</name>
    <name type="common">Kluyveromyces polysporus</name>
    <dbReference type="NCBI Taxonomy" id="436907"/>
    <lineage>
        <taxon>Eukaryota</taxon>
        <taxon>Fungi</taxon>
        <taxon>Dikarya</taxon>
        <taxon>Ascomycota</taxon>
        <taxon>Saccharomycotina</taxon>
        <taxon>Saccharomycetes</taxon>
        <taxon>Saccharomycetales</taxon>
        <taxon>Saccharomycetaceae</taxon>
        <taxon>Vanderwaltozyma</taxon>
    </lineage>
</organism>
<dbReference type="InterPro" id="IPR051872">
    <property type="entry name" value="Cytochrome_b5/Flavoprotein_Rdt"/>
</dbReference>
<protein>
    <recommendedName>
        <fullName evidence="4">Cytochrome b5 heme-binding domain-containing protein</fullName>
    </recommendedName>
</protein>
<dbReference type="FunCoup" id="A7TS58">
    <property type="interactions" value="104"/>
</dbReference>
<proteinExistence type="predicted"/>
<keyword evidence="1" id="KW-0349">Heme</keyword>
<dbReference type="Gene3D" id="3.10.120.10">
    <property type="entry name" value="Cytochrome b5-like heme/steroid binding domain"/>
    <property type="match status" value="1"/>
</dbReference>
<keyword evidence="3" id="KW-0408">Iron</keyword>
<dbReference type="PROSITE" id="PS50255">
    <property type="entry name" value="CYTOCHROME_B5_2"/>
    <property type="match status" value="1"/>
</dbReference>
<name>A7TS58_VANPO</name>
<evidence type="ECO:0000313" key="5">
    <source>
        <dbReference type="EMBL" id="EDO14908.1"/>
    </source>
</evidence>
<dbReference type="KEGG" id="vpo:Kpol_348p12"/>
<keyword evidence="2" id="KW-0479">Metal-binding</keyword>
<dbReference type="AlphaFoldDB" id="A7TS58"/>
<dbReference type="GO" id="GO:0004128">
    <property type="term" value="F:cytochrome-b5 reductase activity, acting on NAD(P)H"/>
    <property type="evidence" value="ECO:0007669"/>
    <property type="project" value="TreeGrafter"/>
</dbReference>
<dbReference type="PANTHER" id="PTHR46237:SF1">
    <property type="entry name" value="CYTOCHROME B5 REDUCTASE 4"/>
    <property type="match status" value="1"/>
</dbReference>
<dbReference type="PhylomeDB" id="A7TS58"/>
<dbReference type="EMBL" id="DS480499">
    <property type="protein sequence ID" value="EDO14908.1"/>
    <property type="molecule type" value="Genomic_DNA"/>
</dbReference>